<organism evidence="1 2">
    <name type="scientific">Paenibacillus agri</name>
    <dbReference type="NCBI Taxonomy" id="2744309"/>
    <lineage>
        <taxon>Bacteria</taxon>
        <taxon>Bacillati</taxon>
        <taxon>Bacillota</taxon>
        <taxon>Bacilli</taxon>
        <taxon>Bacillales</taxon>
        <taxon>Paenibacillaceae</taxon>
        <taxon>Paenibacillus</taxon>
    </lineage>
</organism>
<protein>
    <submittedName>
        <fullName evidence="1">Uncharacterized protein</fullName>
    </submittedName>
</protein>
<dbReference type="RefSeq" id="WP_175374696.1">
    <property type="nucleotide sequence ID" value="NZ_JABWCS010000221.1"/>
</dbReference>
<evidence type="ECO:0000313" key="2">
    <source>
        <dbReference type="Proteomes" id="UP000564806"/>
    </source>
</evidence>
<evidence type="ECO:0000313" key="1">
    <source>
        <dbReference type="EMBL" id="NUU64381.1"/>
    </source>
</evidence>
<dbReference type="EMBL" id="JABWCS010000221">
    <property type="protein sequence ID" value="NUU64381.1"/>
    <property type="molecule type" value="Genomic_DNA"/>
</dbReference>
<dbReference type="Proteomes" id="UP000564806">
    <property type="component" value="Unassembled WGS sequence"/>
</dbReference>
<accession>A0A850F2Y7</accession>
<comment type="caution">
    <text evidence="1">The sequence shown here is derived from an EMBL/GenBank/DDBJ whole genome shotgun (WGS) entry which is preliminary data.</text>
</comment>
<name>A0A850F2Y7_9BACL</name>
<reference evidence="1" key="1">
    <citation type="submission" date="2020-06" db="EMBL/GenBank/DDBJ databases">
        <title>Paenibacillus sp. nov., isolated from soil.</title>
        <authorList>
            <person name="Seo Y.L."/>
        </authorList>
    </citation>
    <scope>NUCLEOTIDE SEQUENCE [LARGE SCALE GENOMIC DNA]</scope>
    <source>
        <strain evidence="1">JW14</strain>
    </source>
</reference>
<proteinExistence type="predicted"/>
<gene>
    <name evidence="1" type="ORF">HPT30_28905</name>
</gene>
<keyword evidence="2" id="KW-1185">Reference proteome</keyword>
<dbReference type="AlphaFoldDB" id="A0A850F2Y7"/>
<sequence length="55" mass="6303">MSPERDFVPKYDAGMFKIDDHDQTQMLVNRGLGSAEVSWRVNNRPEIAVVILRAE</sequence>